<organism evidence="10 11">
    <name type="scientific">Malassezia globosa (strain ATCC MYA-4612 / CBS 7966)</name>
    <name type="common">Dandruff-associated fungus</name>
    <dbReference type="NCBI Taxonomy" id="425265"/>
    <lineage>
        <taxon>Eukaryota</taxon>
        <taxon>Fungi</taxon>
        <taxon>Dikarya</taxon>
        <taxon>Basidiomycota</taxon>
        <taxon>Ustilaginomycotina</taxon>
        <taxon>Malasseziomycetes</taxon>
        <taxon>Malasseziales</taxon>
        <taxon>Malasseziaceae</taxon>
        <taxon>Malassezia</taxon>
    </lineage>
</organism>
<dbReference type="Pfam" id="PF05739">
    <property type="entry name" value="SNARE"/>
    <property type="match status" value="1"/>
</dbReference>
<evidence type="ECO:0000256" key="4">
    <source>
        <dbReference type="ARBA" id="ARBA00022989"/>
    </source>
</evidence>
<comment type="subcellular location">
    <subcellularLocation>
        <location evidence="1">Membrane</location>
        <topology evidence="1">Single-pass type IV membrane protein</topology>
    </subcellularLocation>
</comment>
<dbReference type="SMART" id="SM00503">
    <property type="entry name" value="SynN"/>
    <property type="match status" value="1"/>
</dbReference>
<dbReference type="SMART" id="SM00397">
    <property type="entry name" value="t_SNARE"/>
    <property type="match status" value="1"/>
</dbReference>
<proteinExistence type="inferred from homology"/>
<protein>
    <recommendedName>
        <fullName evidence="9">t-SNARE coiled-coil homology domain-containing protein</fullName>
    </recommendedName>
</protein>
<evidence type="ECO:0000256" key="5">
    <source>
        <dbReference type="ARBA" id="ARBA00023054"/>
    </source>
</evidence>
<feature type="compositionally biased region" description="Low complexity" evidence="7">
    <location>
        <begin position="82"/>
        <end position="94"/>
    </location>
</feature>
<dbReference type="GeneID" id="5852997"/>
<feature type="region of interest" description="Disordered" evidence="7">
    <location>
        <begin position="1"/>
        <end position="94"/>
    </location>
</feature>
<keyword evidence="5" id="KW-0175">Coiled coil</keyword>
<feature type="domain" description="T-SNARE coiled-coil homology" evidence="9">
    <location>
        <begin position="453"/>
        <end position="515"/>
    </location>
</feature>
<dbReference type="CDD" id="cd00179">
    <property type="entry name" value="SynN"/>
    <property type="match status" value="1"/>
</dbReference>
<evidence type="ECO:0000256" key="1">
    <source>
        <dbReference type="ARBA" id="ARBA00004211"/>
    </source>
</evidence>
<comment type="caution">
    <text evidence="10">The sequence shown here is derived from an EMBL/GenBank/DDBJ whole genome shotgun (WGS) entry which is preliminary data.</text>
</comment>
<dbReference type="GO" id="GO:0048278">
    <property type="term" value="P:vesicle docking"/>
    <property type="evidence" value="ECO:0007669"/>
    <property type="project" value="TreeGrafter"/>
</dbReference>
<dbReference type="AlphaFoldDB" id="A8QD75"/>
<dbReference type="GO" id="GO:0006887">
    <property type="term" value="P:exocytosis"/>
    <property type="evidence" value="ECO:0007669"/>
    <property type="project" value="TreeGrafter"/>
</dbReference>
<reference evidence="10 11" key="1">
    <citation type="journal article" date="2007" name="Proc. Natl. Acad. Sci. U.S.A.">
        <title>Dandruff-associated Malassezia genomes reveal convergent and divergent virulence traits shared with plant and human fungal pathogens.</title>
        <authorList>
            <person name="Xu J."/>
            <person name="Saunders C.W."/>
            <person name="Hu P."/>
            <person name="Grant R.A."/>
            <person name="Boekhout T."/>
            <person name="Kuramae E.E."/>
            <person name="Kronstad J.W."/>
            <person name="Deangelis Y.M."/>
            <person name="Reeder N.L."/>
            <person name="Johnstone K.R."/>
            <person name="Leland M."/>
            <person name="Fieno A.M."/>
            <person name="Begley W.M."/>
            <person name="Sun Y."/>
            <person name="Lacey M.P."/>
            <person name="Chaudhary T."/>
            <person name="Keough T."/>
            <person name="Chu L."/>
            <person name="Sears R."/>
            <person name="Yuan B."/>
            <person name="Dawson T.L.Jr."/>
        </authorList>
    </citation>
    <scope>NUCLEOTIDE SEQUENCE [LARGE SCALE GENOMIC DNA]</scope>
    <source>
        <strain evidence="11">ATCC MYA-4612 / CBS 7966</strain>
    </source>
</reference>
<evidence type="ECO:0000256" key="7">
    <source>
        <dbReference type="SAM" id="MobiDB-lite"/>
    </source>
</evidence>
<dbReference type="STRING" id="425265.A8QD75"/>
<keyword evidence="11" id="KW-1185">Reference proteome</keyword>
<gene>
    <name evidence="10" type="ORF">MGL_4143</name>
</gene>
<feature type="transmembrane region" description="Helical" evidence="8">
    <location>
        <begin position="528"/>
        <end position="548"/>
    </location>
</feature>
<dbReference type="KEGG" id="mgl:MGL_4143"/>
<dbReference type="CDD" id="cd15849">
    <property type="entry name" value="SNARE_Sso1"/>
    <property type="match status" value="1"/>
</dbReference>
<dbReference type="GO" id="GO:0006886">
    <property type="term" value="P:intracellular protein transport"/>
    <property type="evidence" value="ECO:0007669"/>
    <property type="project" value="TreeGrafter"/>
</dbReference>
<dbReference type="InterPro" id="IPR006011">
    <property type="entry name" value="Syntaxin_N"/>
</dbReference>
<keyword evidence="3 8" id="KW-0812">Transmembrane</keyword>
<dbReference type="OrthoDB" id="10255013at2759"/>
<dbReference type="VEuPathDB" id="FungiDB:MGL_4143"/>
<feature type="compositionally biased region" description="Low complexity" evidence="7">
    <location>
        <begin position="54"/>
        <end position="65"/>
    </location>
</feature>
<dbReference type="InterPro" id="IPR000727">
    <property type="entry name" value="T_SNARE_dom"/>
</dbReference>
<keyword evidence="6 8" id="KW-0472">Membrane</keyword>
<dbReference type="GO" id="GO:0005886">
    <property type="term" value="C:plasma membrane"/>
    <property type="evidence" value="ECO:0007669"/>
    <property type="project" value="TreeGrafter"/>
</dbReference>
<feature type="compositionally biased region" description="Polar residues" evidence="7">
    <location>
        <begin position="158"/>
        <end position="176"/>
    </location>
</feature>
<dbReference type="Pfam" id="PF00804">
    <property type="entry name" value="Syntaxin"/>
    <property type="match status" value="1"/>
</dbReference>
<accession>A8QD75</accession>
<dbReference type="Proteomes" id="UP000008837">
    <property type="component" value="Unassembled WGS sequence"/>
</dbReference>
<sequence length="559" mass="60990">MARDRLAAMRAQQASAAGGYTSPGTGAAAGYGGAQPQRNSQQGFNTAQQAIDSYYQQEYGNNGYGDHMFPTQQSTGAPYQPPSEMQPEQSQQYAQQQYAQQQYAQQQYAQQQYAQQQYAQQQYAQQQYAQQQYAQQQQQQQKRRSYQAAQQQPAGYVMQQSEETTYVPPTSNPSTAYAPATMTQQPDTYEMTALQGASGRAYTTDQNANMGMPGGGSTIAGMMGGGVAGTSVPGVAAGSATGLDAGMAGTASAAGYGADGTQNDTYTVNMSSDPEAAAFNSNTNTFFGKISEIQDTIRQIDMNVNRISDLHSRSLNNVGEAAQLAAESELTSVAQQTSMFTNFVKTSIKSLEAEATKTPASGPAPEGVGRNVRLTQIGALKNRFKETIMRYQEVEKAYRSKYRQRTERQLRIVKPDATQAEIQSALEGESDGQQIFSQALMNSNRQGEARGALREVQERHSDIQRIERTITELAALFQEMSILVEQQDEQLNVIRDHAQHTEKEVQAGRQQTDKAVVAARRARKRRWICFWILLFVIIIAVAAIVGGVCGHGSCGGSKD</sequence>
<keyword evidence="4 8" id="KW-1133">Transmembrane helix</keyword>
<dbReference type="GO" id="GO:0000149">
    <property type="term" value="F:SNARE binding"/>
    <property type="evidence" value="ECO:0007669"/>
    <property type="project" value="TreeGrafter"/>
</dbReference>
<dbReference type="Gene3D" id="1.20.58.70">
    <property type="match status" value="1"/>
</dbReference>
<evidence type="ECO:0000256" key="2">
    <source>
        <dbReference type="ARBA" id="ARBA00009063"/>
    </source>
</evidence>
<evidence type="ECO:0000256" key="6">
    <source>
        <dbReference type="ARBA" id="ARBA00023136"/>
    </source>
</evidence>
<dbReference type="EMBL" id="AAYY01000021">
    <property type="protein sequence ID" value="EDP41450.1"/>
    <property type="molecule type" value="Genomic_DNA"/>
</dbReference>
<dbReference type="InterPro" id="IPR010989">
    <property type="entry name" value="SNARE"/>
</dbReference>
<evidence type="ECO:0000256" key="3">
    <source>
        <dbReference type="ARBA" id="ARBA00022692"/>
    </source>
</evidence>
<evidence type="ECO:0000259" key="9">
    <source>
        <dbReference type="PROSITE" id="PS50192"/>
    </source>
</evidence>
<feature type="compositionally biased region" description="Polar residues" evidence="7">
    <location>
        <begin position="38"/>
        <end position="51"/>
    </location>
</feature>
<feature type="region of interest" description="Disordered" evidence="7">
    <location>
        <begin position="144"/>
        <end position="176"/>
    </location>
</feature>
<evidence type="ECO:0000313" key="10">
    <source>
        <dbReference type="EMBL" id="EDP41450.1"/>
    </source>
</evidence>
<dbReference type="InterPro" id="IPR045242">
    <property type="entry name" value="Syntaxin"/>
</dbReference>
<dbReference type="PANTHER" id="PTHR19957">
    <property type="entry name" value="SYNTAXIN"/>
    <property type="match status" value="1"/>
</dbReference>
<dbReference type="RefSeq" id="XP_001728664.1">
    <property type="nucleotide sequence ID" value="XM_001728612.1"/>
</dbReference>
<dbReference type="PANTHER" id="PTHR19957:SF307">
    <property type="entry name" value="PROTEIN SSO1-RELATED"/>
    <property type="match status" value="1"/>
</dbReference>
<comment type="similarity">
    <text evidence="2">Belongs to the syntaxin family.</text>
</comment>
<dbReference type="GO" id="GO:0012505">
    <property type="term" value="C:endomembrane system"/>
    <property type="evidence" value="ECO:0007669"/>
    <property type="project" value="TreeGrafter"/>
</dbReference>
<dbReference type="SUPFAM" id="SSF47661">
    <property type="entry name" value="t-snare proteins"/>
    <property type="match status" value="1"/>
</dbReference>
<feature type="compositionally biased region" description="Low complexity" evidence="7">
    <location>
        <begin position="8"/>
        <end position="26"/>
    </location>
</feature>
<name>A8QD75_MALGO</name>
<dbReference type="InParanoid" id="A8QD75"/>
<dbReference type="FunFam" id="1.20.58.70:FF:000008">
    <property type="entry name" value="Syntaxin family protein"/>
    <property type="match status" value="1"/>
</dbReference>
<evidence type="ECO:0000256" key="8">
    <source>
        <dbReference type="SAM" id="Phobius"/>
    </source>
</evidence>
<dbReference type="PROSITE" id="PS50192">
    <property type="entry name" value="T_SNARE"/>
    <property type="match status" value="1"/>
</dbReference>
<dbReference type="GO" id="GO:0031201">
    <property type="term" value="C:SNARE complex"/>
    <property type="evidence" value="ECO:0007669"/>
    <property type="project" value="TreeGrafter"/>
</dbReference>
<dbReference type="GO" id="GO:0006906">
    <property type="term" value="P:vesicle fusion"/>
    <property type="evidence" value="ECO:0007669"/>
    <property type="project" value="TreeGrafter"/>
</dbReference>
<evidence type="ECO:0000313" key="11">
    <source>
        <dbReference type="Proteomes" id="UP000008837"/>
    </source>
</evidence>
<dbReference type="GO" id="GO:0005484">
    <property type="term" value="F:SNAP receptor activity"/>
    <property type="evidence" value="ECO:0007669"/>
    <property type="project" value="TreeGrafter"/>
</dbReference>